<gene>
    <name evidence="1" type="ORF">O181_038172</name>
</gene>
<accession>A0A9Q3DAE9</accession>
<dbReference type="AlphaFoldDB" id="A0A9Q3DAE9"/>
<dbReference type="EMBL" id="AVOT02014737">
    <property type="protein sequence ID" value="MBW0498457.1"/>
    <property type="molecule type" value="Genomic_DNA"/>
</dbReference>
<proteinExistence type="predicted"/>
<organism evidence="1 2">
    <name type="scientific">Austropuccinia psidii MF-1</name>
    <dbReference type="NCBI Taxonomy" id="1389203"/>
    <lineage>
        <taxon>Eukaryota</taxon>
        <taxon>Fungi</taxon>
        <taxon>Dikarya</taxon>
        <taxon>Basidiomycota</taxon>
        <taxon>Pucciniomycotina</taxon>
        <taxon>Pucciniomycetes</taxon>
        <taxon>Pucciniales</taxon>
        <taxon>Sphaerophragmiaceae</taxon>
        <taxon>Austropuccinia</taxon>
    </lineage>
</organism>
<keyword evidence="2" id="KW-1185">Reference proteome</keyword>
<name>A0A9Q3DAE9_9BASI</name>
<reference evidence="1" key="1">
    <citation type="submission" date="2021-03" db="EMBL/GenBank/DDBJ databases">
        <title>Draft genome sequence of rust myrtle Austropuccinia psidii MF-1, a brazilian biotype.</title>
        <authorList>
            <person name="Quecine M.C."/>
            <person name="Pachon D.M.R."/>
            <person name="Bonatelli M.L."/>
            <person name="Correr F.H."/>
            <person name="Franceschini L.M."/>
            <person name="Leite T.F."/>
            <person name="Margarido G.R.A."/>
            <person name="Almeida C.A."/>
            <person name="Ferrarezi J.A."/>
            <person name="Labate C.A."/>
        </authorList>
    </citation>
    <scope>NUCLEOTIDE SEQUENCE</scope>
    <source>
        <strain evidence="1">MF-1</strain>
    </source>
</reference>
<comment type="caution">
    <text evidence="1">The sequence shown here is derived from an EMBL/GenBank/DDBJ whole genome shotgun (WGS) entry which is preliminary data.</text>
</comment>
<protein>
    <submittedName>
        <fullName evidence="1">Uncharacterized protein</fullName>
    </submittedName>
</protein>
<sequence length="159" mass="18735">MHIQLRQAHGDQSCTGWKTHIIDTWSNNSWRFKVETAFESPKFNADKDKDLPRSCKQKDRLTEFYPDISELITNIKILRQFGGYLEHSVKSRTTEKIFAEDIINILEEVTTRTIIGSSRVNIKTRFNASWKDPEHRNSKQDSNNMKYKFSDVIRRFCSC</sequence>
<evidence type="ECO:0000313" key="2">
    <source>
        <dbReference type="Proteomes" id="UP000765509"/>
    </source>
</evidence>
<dbReference type="Proteomes" id="UP000765509">
    <property type="component" value="Unassembled WGS sequence"/>
</dbReference>
<evidence type="ECO:0000313" key="1">
    <source>
        <dbReference type="EMBL" id="MBW0498457.1"/>
    </source>
</evidence>